<dbReference type="AlphaFoldDB" id="A0A940WF75"/>
<proteinExistence type="predicted"/>
<evidence type="ECO:0000313" key="2">
    <source>
        <dbReference type="Proteomes" id="UP000674234"/>
    </source>
</evidence>
<dbReference type="EMBL" id="JAFCNB010000005">
    <property type="protein sequence ID" value="MBP2704371.1"/>
    <property type="molecule type" value="Genomic_DNA"/>
</dbReference>
<reference evidence="1" key="1">
    <citation type="submission" date="2021-02" db="EMBL/GenBank/DDBJ databases">
        <title>Draft genome sequence of Microbispora sp. RL4-1S isolated from rice leaves in Thailand.</title>
        <authorList>
            <person name="Muangham S."/>
            <person name="Duangmal K."/>
        </authorList>
    </citation>
    <scope>NUCLEOTIDE SEQUENCE</scope>
    <source>
        <strain evidence="1">RL4-1S</strain>
    </source>
</reference>
<accession>A0A940WF75</accession>
<organism evidence="1 2">
    <name type="scientific">Microbispora oryzae</name>
    <dbReference type="NCBI Taxonomy" id="2806554"/>
    <lineage>
        <taxon>Bacteria</taxon>
        <taxon>Bacillati</taxon>
        <taxon>Actinomycetota</taxon>
        <taxon>Actinomycetes</taxon>
        <taxon>Streptosporangiales</taxon>
        <taxon>Streptosporangiaceae</taxon>
        <taxon>Microbispora</taxon>
    </lineage>
</organism>
<keyword evidence="2" id="KW-1185">Reference proteome</keyword>
<name>A0A940WF75_9ACTN</name>
<protein>
    <submittedName>
        <fullName evidence="1">Uncharacterized protein</fullName>
    </submittedName>
</protein>
<dbReference type="Proteomes" id="UP000674234">
    <property type="component" value="Unassembled WGS sequence"/>
</dbReference>
<evidence type="ECO:0000313" key="1">
    <source>
        <dbReference type="EMBL" id="MBP2704371.1"/>
    </source>
</evidence>
<sequence>MDYDFPPDLLAAQRAYDQADAKVQGLVAGDDDEALKAAREERLRAVMELHRHEFWRSVDNRHQADMALKKAARS</sequence>
<dbReference type="RefSeq" id="WP_210155678.1">
    <property type="nucleotide sequence ID" value="NZ_JAFCNB010000005.1"/>
</dbReference>
<comment type="caution">
    <text evidence="1">The sequence shown here is derived from an EMBL/GenBank/DDBJ whole genome shotgun (WGS) entry which is preliminary data.</text>
</comment>
<gene>
    <name evidence="1" type="ORF">JOL79_11160</name>
</gene>